<proteinExistence type="predicted"/>
<gene>
    <name evidence="1" type="ORF">ALEPTO_LOCUS8870</name>
</gene>
<protein>
    <submittedName>
        <fullName evidence="1">8166_t:CDS:1</fullName>
    </submittedName>
</protein>
<dbReference type="AlphaFoldDB" id="A0A9N9GQH9"/>
<dbReference type="Proteomes" id="UP000789508">
    <property type="component" value="Unassembled WGS sequence"/>
</dbReference>
<comment type="caution">
    <text evidence="1">The sequence shown here is derived from an EMBL/GenBank/DDBJ whole genome shotgun (WGS) entry which is preliminary data.</text>
</comment>
<evidence type="ECO:0000313" key="1">
    <source>
        <dbReference type="EMBL" id="CAG8618759.1"/>
    </source>
</evidence>
<name>A0A9N9GQH9_9GLOM</name>
<accession>A0A9N9GQH9</accession>
<organism evidence="1 2">
    <name type="scientific">Ambispora leptoticha</name>
    <dbReference type="NCBI Taxonomy" id="144679"/>
    <lineage>
        <taxon>Eukaryota</taxon>
        <taxon>Fungi</taxon>
        <taxon>Fungi incertae sedis</taxon>
        <taxon>Mucoromycota</taxon>
        <taxon>Glomeromycotina</taxon>
        <taxon>Glomeromycetes</taxon>
        <taxon>Archaeosporales</taxon>
        <taxon>Ambisporaceae</taxon>
        <taxon>Ambispora</taxon>
    </lineage>
</organism>
<evidence type="ECO:0000313" key="2">
    <source>
        <dbReference type="Proteomes" id="UP000789508"/>
    </source>
</evidence>
<reference evidence="1" key="1">
    <citation type="submission" date="2021-06" db="EMBL/GenBank/DDBJ databases">
        <authorList>
            <person name="Kallberg Y."/>
            <person name="Tangrot J."/>
            <person name="Rosling A."/>
        </authorList>
    </citation>
    <scope>NUCLEOTIDE SEQUENCE</scope>
    <source>
        <strain evidence="1">FL130A</strain>
    </source>
</reference>
<dbReference type="EMBL" id="CAJVPS010005811">
    <property type="protein sequence ID" value="CAG8618759.1"/>
    <property type="molecule type" value="Genomic_DNA"/>
</dbReference>
<keyword evidence="2" id="KW-1185">Reference proteome</keyword>
<sequence length="133" mass="15019">MVDLWNQIDPGELLSKEQLIQEIGTLKSENHQKATVMLVITKTHNEFEETSSLKLKEDSDDDINDSIRIFIGQAGNNFISAVGEEDTTQQMEVTSYASQESADKMENTDNVYYITNTGTSRYIITKEFLDDTG</sequence>